<dbReference type="Gene3D" id="3.30.2310.20">
    <property type="entry name" value="RelE-like"/>
    <property type="match status" value="1"/>
</dbReference>
<dbReference type="InterPro" id="IPR035093">
    <property type="entry name" value="RelE/ParE_toxin_dom_sf"/>
</dbReference>
<dbReference type="RefSeq" id="WP_008702084.1">
    <property type="nucleotide sequence ID" value="NZ_AKBT01000001.1"/>
</dbReference>
<keyword evidence="2" id="KW-1277">Toxin-antitoxin system</keyword>
<dbReference type="GO" id="GO:0006401">
    <property type="term" value="P:RNA catabolic process"/>
    <property type="evidence" value="ECO:0007669"/>
    <property type="project" value="InterPro"/>
</dbReference>
<evidence type="ECO:0000313" key="8">
    <source>
        <dbReference type="Proteomes" id="UP000002799"/>
    </source>
</evidence>
<dbReference type="Proteomes" id="UP000002799">
    <property type="component" value="Chromosome"/>
</dbReference>
<reference evidence="7 8" key="1">
    <citation type="submission" date="2013-11" db="EMBL/GenBank/DDBJ databases">
        <title>The Genome Sequence of Fusobacterium sp. 7_1.</title>
        <authorList>
            <consortium name="The Broad Institute Genome Sequencing Platform"/>
            <person name="Earl A."/>
            <person name="Ward D."/>
            <person name="Feldgarden M."/>
            <person name="Gevers D."/>
            <person name="Strauss J."/>
            <person name="Ambrose C.E."/>
            <person name="Allen-Vercoe E."/>
            <person name="Walker B."/>
            <person name="Young S.K."/>
            <person name="Zeng Q."/>
            <person name="Gargeya S."/>
            <person name="Fitzgerald M."/>
            <person name="Haas B."/>
            <person name="Abouelleil A."/>
            <person name="Alvarado L."/>
            <person name="Arachchi H.M."/>
            <person name="Berlin A.M."/>
            <person name="Chapman S.B."/>
            <person name="Goldberg J."/>
            <person name="Griggs A."/>
            <person name="Gujja S."/>
            <person name="Hansen M."/>
            <person name="Howarth C."/>
            <person name="Imamovic A."/>
            <person name="Larimer J."/>
            <person name="McCowen C."/>
            <person name="Montmayeur A."/>
            <person name="Murphy C."/>
            <person name="Neiman D."/>
            <person name="Pearson M."/>
            <person name="Priest M."/>
            <person name="Roberts A."/>
            <person name="Saif S."/>
            <person name="Shea T."/>
            <person name="Sisk P."/>
            <person name="Sykes S."/>
            <person name="Wortman J."/>
            <person name="Nusbaum C."/>
            <person name="Birren B."/>
        </authorList>
    </citation>
    <scope>NUCLEOTIDE SEQUENCE [LARGE SCALE GENOMIC DNA]</scope>
    <source>
        <strain evidence="7 8">7_1</strain>
    </source>
</reference>
<dbReference type="eggNOG" id="COG4115">
    <property type="taxonomic scope" value="Bacteria"/>
</dbReference>
<dbReference type="GO" id="GO:0016787">
    <property type="term" value="F:hydrolase activity"/>
    <property type="evidence" value="ECO:0007669"/>
    <property type="project" value="UniProtKB-KW"/>
</dbReference>
<proteinExistence type="inferred from homology"/>
<dbReference type="SUPFAM" id="SSF143011">
    <property type="entry name" value="RelE-like"/>
    <property type="match status" value="1"/>
</dbReference>
<dbReference type="PANTHER" id="PTHR38039:SF1">
    <property type="entry name" value="TOXIN YOEB"/>
    <property type="match status" value="1"/>
</dbReference>
<evidence type="ECO:0000256" key="6">
    <source>
        <dbReference type="ARBA" id="ARBA00030388"/>
    </source>
</evidence>
<keyword evidence="5" id="KW-0378">Hydrolase</keyword>
<comment type="similarity">
    <text evidence="1">Belongs to the YoeB family.</text>
</comment>
<dbReference type="Pfam" id="PF06769">
    <property type="entry name" value="YoeB_toxin"/>
    <property type="match status" value="1"/>
</dbReference>
<evidence type="ECO:0000256" key="1">
    <source>
        <dbReference type="ARBA" id="ARBA00008172"/>
    </source>
</evidence>
<evidence type="ECO:0000256" key="2">
    <source>
        <dbReference type="ARBA" id="ARBA00022649"/>
    </source>
</evidence>
<evidence type="ECO:0000256" key="5">
    <source>
        <dbReference type="ARBA" id="ARBA00022801"/>
    </source>
</evidence>
<gene>
    <name evidence="7" type="ORF">FSDG_01751</name>
</gene>
<keyword evidence="3" id="KW-0540">Nuclease</keyword>
<protein>
    <recommendedName>
        <fullName evidence="6">Putative mRNA interferase YoeB</fullName>
    </recommendedName>
</protein>
<name>A0A140PUW7_9FUSO</name>
<dbReference type="EMBL" id="CP007062">
    <property type="protein sequence ID" value="EEO43192.1"/>
    <property type="molecule type" value="Genomic_DNA"/>
</dbReference>
<sequence length="86" mass="10544">MIKEWSDEAWEEFLEQVIKDRNFLKRIEKILKDIERNRYIGIGKPEPLKYGFSGYWSRRIDNYNRIVYKIENNVLKMAQCGLHYNE</sequence>
<evidence type="ECO:0000313" key="7">
    <source>
        <dbReference type="EMBL" id="EEO43192.1"/>
    </source>
</evidence>
<keyword evidence="4" id="KW-0255">Endonuclease</keyword>
<dbReference type="NCBIfam" id="TIGR02116">
    <property type="entry name" value="toxin_Txe_YoeB"/>
    <property type="match status" value="1"/>
</dbReference>
<evidence type="ECO:0000256" key="3">
    <source>
        <dbReference type="ARBA" id="ARBA00022722"/>
    </source>
</evidence>
<accession>A0A140PUW7</accession>
<dbReference type="KEGG" id="fne:FSDG_01751"/>
<dbReference type="AlphaFoldDB" id="A0A140PUW7"/>
<dbReference type="GO" id="GO:0004519">
    <property type="term" value="F:endonuclease activity"/>
    <property type="evidence" value="ECO:0007669"/>
    <property type="project" value="UniProtKB-KW"/>
</dbReference>
<evidence type="ECO:0000256" key="4">
    <source>
        <dbReference type="ARBA" id="ARBA00022759"/>
    </source>
</evidence>
<dbReference type="HOGENOM" id="CLU_169492_2_2_0"/>
<organism evidence="7">
    <name type="scientific">Fusobacterium animalis 7_1</name>
    <dbReference type="NCBI Taxonomy" id="457405"/>
    <lineage>
        <taxon>Bacteria</taxon>
        <taxon>Fusobacteriati</taxon>
        <taxon>Fusobacteriota</taxon>
        <taxon>Fusobacteriia</taxon>
        <taxon>Fusobacteriales</taxon>
        <taxon>Fusobacteriaceae</taxon>
        <taxon>Fusobacterium</taxon>
    </lineage>
</organism>
<dbReference type="PANTHER" id="PTHR38039">
    <property type="entry name" value="TOXIN YOEB"/>
    <property type="match status" value="1"/>
</dbReference>
<dbReference type="InterPro" id="IPR009614">
    <property type="entry name" value="YoeB_toxin"/>
</dbReference>